<dbReference type="Proteomes" id="UP001070176">
    <property type="component" value="Unassembled WGS sequence"/>
</dbReference>
<dbReference type="InterPro" id="IPR038727">
    <property type="entry name" value="NadR/Ttd14_AAA_dom"/>
</dbReference>
<dbReference type="SUPFAM" id="SSF52540">
    <property type="entry name" value="P-loop containing nucleoside triphosphate hydrolases"/>
    <property type="match status" value="1"/>
</dbReference>
<gene>
    <name evidence="3" type="ORF">OEA66_13120</name>
</gene>
<dbReference type="EMBL" id="JAOVZV010000015">
    <property type="protein sequence ID" value="MCX8533293.1"/>
    <property type="molecule type" value="Genomic_DNA"/>
</dbReference>
<dbReference type="Pfam" id="PF13521">
    <property type="entry name" value="AAA_28"/>
    <property type="match status" value="1"/>
</dbReference>
<evidence type="ECO:0000259" key="2">
    <source>
        <dbReference type="Pfam" id="PF13521"/>
    </source>
</evidence>
<evidence type="ECO:0000313" key="3">
    <source>
        <dbReference type="EMBL" id="MCX8533293.1"/>
    </source>
</evidence>
<dbReference type="PANTHER" id="PTHR37512:SF1">
    <property type="entry name" value="NADR_TTD14 AAA DOMAIN-CONTAINING PROTEIN"/>
    <property type="match status" value="1"/>
</dbReference>
<accession>A0ABT3Y565</accession>
<sequence>MKGFVFGKFYPFHIGHQKMIEFALEKGSVTVLVCAEEKEKIDGNIRKEWIKETFKNNKNLKVKVFKYDESNFPNTSVSDWEVSKIWSEVFKEYFKEEEFLVTSEEYGEMLSMIMDIDHFMFDENRESIQISASEIRENLFENWNYLPLSVQKYFALKVVFLGTESTGKTVMTNNLSEYFKSNKVSEAGRDLISDSKGFDFNYLEKVYTEHANRIENVNYQESFLTLIDTDIHITKSYSEFIFGKKLTVPEEIIEKNKADLYLYSTKDAEYIQDGTRLEIDDRNKLDESHRNILKEDKIDFLEISGSWDDREKMAVENIKNLILKRQMMFKN</sequence>
<dbReference type="Gene3D" id="3.40.50.620">
    <property type="entry name" value="HUPs"/>
    <property type="match status" value="1"/>
</dbReference>
<feature type="domain" description="Cytidyltransferase-like" evidence="1">
    <location>
        <begin position="5"/>
        <end position="137"/>
    </location>
</feature>
<dbReference type="InterPro" id="IPR027417">
    <property type="entry name" value="P-loop_NTPase"/>
</dbReference>
<evidence type="ECO:0000313" key="4">
    <source>
        <dbReference type="Proteomes" id="UP001070176"/>
    </source>
</evidence>
<comment type="caution">
    <text evidence="3">The sequence shown here is derived from an EMBL/GenBank/DDBJ whole genome shotgun (WGS) entry which is preliminary data.</text>
</comment>
<dbReference type="InterPro" id="IPR014729">
    <property type="entry name" value="Rossmann-like_a/b/a_fold"/>
</dbReference>
<protein>
    <submittedName>
        <fullName evidence="3">AAA family ATPase</fullName>
    </submittedName>
</protein>
<evidence type="ECO:0000259" key="1">
    <source>
        <dbReference type="Pfam" id="PF01467"/>
    </source>
</evidence>
<dbReference type="InterPro" id="IPR004821">
    <property type="entry name" value="Cyt_trans-like"/>
</dbReference>
<dbReference type="RefSeq" id="WP_267281797.1">
    <property type="nucleotide sequence ID" value="NZ_JAOVZV010000015.1"/>
</dbReference>
<reference evidence="3" key="1">
    <citation type="submission" date="2022-10" db="EMBL/GenBank/DDBJ databases">
        <title>Chryseobacterium sp. nov., a novel bacterial species.</title>
        <authorList>
            <person name="Cao Y."/>
        </authorList>
    </citation>
    <scope>NUCLEOTIDE SEQUENCE</scope>
    <source>
        <strain evidence="3">KC 927</strain>
    </source>
</reference>
<name>A0ABT3Y565_9FLAO</name>
<dbReference type="PANTHER" id="PTHR37512">
    <property type="entry name" value="TRIFUNCTIONAL NAD BIOSYNTHESIS/REGULATOR PROTEIN NADR"/>
    <property type="match status" value="1"/>
</dbReference>
<proteinExistence type="predicted"/>
<organism evidence="3 4">
    <name type="scientific">Chryseobacterium luquanense</name>
    <dbReference type="NCBI Taxonomy" id="2983766"/>
    <lineage>
        <taxon>Bacteria</taxon>
        <taxon>Pseudomonadati</taxon>
        <taxon>Bacteroidota</taxon>
        <taxon>Flavobacteriia</taxon>
        <taxon>Flavobacteriales</taxon>
        <taxon>Weeksellaceae</taxon>
        <taxon>Chryseobacterium group</taxon>
        <taxon>Chryseobacterium</taxon>
    </lineage>
</organism>
<feature type="domain" description="NadR/Ttd14 AAA" evidence="2">
    <location>
        <begin position="157"/>
        <end position="310"/>
    </location>
</feature>
<dbReference type="SUPFAM" id="SSF52374">
    <property type="entry name" value="Nucleotidylyl transferase"/>
    <property type="match status" value="1"/>
</dbReference>
<dbReference type="NCBIfam" id="TIGR00125">
    <property type="entry name" value="cyt_tran_rel"/>
    <property type="match status" value="1"/>
</dbReference>
<dbReference type="InterPro" id="IPR052735">
    <property type="entry name" value="NAD_biosynth-regulator"/>
</dbReference>
<dbReference type="Gene3D" id="3.40.50.300">
    <property type="entry name" value="P-loop containing nucleotide triphosphate hydrolases"/>
    <property type="match status" value="1"/>
</dbReference>
<dbReference type="Pfam" id="PF01467">
    <property type="entry name" value="CTP_transf_like"/>
    <property type="match status" value="1"/>
</dbReference>
<keyword evidence="4" id="KW-1185">Reference proteome</keyword>